<dbReference type="RefSeq" id="WP_259538369.1">
    <property type="nucleotide sequence ID" value="NZ_JANLCJ010000002.1"/>
</dbReference>
<protein>
    <submittedName>
        <fullName evidence="1">Uncharacterized protein</fullName>
    </submittedName>
</protein>
<accession>A0ABT2H0V8</accession>
<sequence>MNISEYSFPWLNEAREQQVTEQLERRRVAQERAEQQVPTGTVPVRVGRWLRRMSVAGGTM</sequence>
<dbReference type="Proteomes" id="UP001165586">
    <property type="component" value="Unassembled WGS sequence"/>
</dbReference>
<comment type="caution">
    <text evidence="1">The sequence shown here is derived from an EMBL/GenBank/DDBJ whole genome shotgun (WGS) entry which is preliminary data.</text>
</comment>
<evidence type="ECO:0000313" key="2">
    <source>
        <dbReference type="Proteomes" id="UP001165586"/>
    </source>
</evidence>
<keyword evidence="2" id="KW-1185">Reference proteome</keyword>
<name>A0ABT2H0V8_9MICO</name>
<proteinExistence type="predicted"/>
<organism evidence="1 2">
    <name type="scientific">Herbiconiux daphne</name>
    <dbReference type="NCBI Taxonomy" id="2970914"/>
    <lineage>
        <taxon>Bacteria</taxon>
        <taxon>Bacillati</taxon>
        <taxon>Actinomycetota</taxon>
        <taxon>Actinomycetes</taxon>
        <taxon>Micrococcales</taxon>
        <taxon>Microbacteriaceae</taxon>
        <taxon>Herbiconiux</taxon>
    </lineage>
</organism>
<dbReference type="EMBL" id="JANLCJ010000002">
    <property type="protein sequence ID" value="MCS5733550.1"/>
    <property type="molecule type" value="Genomic_DNA"/>
</dbReference>
<gene>
    <name evidence="1" type="ORF">N1032_07340</name>
</gene>
<reference evidence="1" key="1">
    <citation type="submission" date="2022-08" db="EMBL/GenBank/DDBJ databases">
        <authorList>
            <person name="Deng Y."/>
            <person name="Han X.-F."/>
            <person name="Zhang Y.-Q."/>
        </authorList>
    </citation>
    <scope>NUCLEOTIDE SEQUENCE</scope>
    <source>
        <strain evidence="1">CPCC 203386</strain>
    </source>
</reference>
<evidence type="ECO:0000313" key="1">
    <source>
        <dbReference type="EMBL" id="MCS5733550.1"/>
    </source>
</evidence>